<evidence type="ECO:0000313" key="2">
    <source>
        <dbReference type="Proteomes" id="UP000199580"/>
    </source>
</evidence>
<dbReference type="Proteomes" id="UP000199580">
    <property type="component" value="Unassembled WGS sequence"/>
</dbReference>
<sequence>MSFTIDPSIAEVVHIDSVAVNESLTVIYTNSEGWPGQYEVFVWNSSAKNTLYKMTGALTTDDKDMAFQVWPSKYDIKDGKFYYEIWNIDTNQIEFKGDLITRK</sequence>
<dbReference type="STRING" id="1128970.SAMN04487935_3377"/>
<dbReference type="RefSeq" id="WP_091398196.1">
    <property type="nucleotide sequence ID" value="NZ_BKAI01000012.1"/>
</dbReference>
<organism evidence="1 2">
    <name type="scientific">Flavobacterium noncentrifugens</name>
    <dbReference type="NCBI Taxonomy" id="1128970"/>
    <lineage>
        <taxon>Bacteria</taxon>
        <taxon>Pseudomonadati</taxon>
        <taxon>Bacteroidota</taxon>
        <taxon>Flavobacteriia</taxon>
        <taxon>Flavobacteriales</taxon>
        <taxon>Flavobacteriaceae</taxon>
        <taxon>Flavobacterium</taxon>
    </lineage>
</organism>
<evidence type="ECO:0000313" key="1">
    <source>
        <dbReference type="EMBL" id="SDK43685.1"/>
    </source>
</evidence>
<name>A0A1G9BXK0_9FLAO</name>
<dbReference type="AlphaFoldDB" id="A0A1G9BXK0"/>
<protein>
    <submittedName>
        <fullName evidence="1">Uncharacterized protein</fullName>
    </submittedName>
</protein>
<gene>
    <name evidence="1" type="ORF">SAMN04487935_3377</name>
</gene>
<keyword evidence="2" id="KW-1185">Reference proteome</keyword>
<dbReference type="EMBL" id="FNEZ01000006">
    <property type="protein sequence ID" value="SDK43685.1"/>
    <property type="molecule type" value="Genomic_DNA"/>
</dbReference>
<reference evidence="1 2" key="1">
    <citation type="submission" date="2016-10" db="EMBL/GenBank/DDBJ databases">
        <authorList>
            <person name="de Groot N.N."/>
        </authorList>
    </citation>
    <scope>NUCLEOTIDE SEQUENCE [LARGE SCALE GENOMIC DNA]</scope>
    <source>
        <strain evidence="1 2">CGMCC 1.10076</strain>
    </source>
</reference>
<proteinExistence type="predicted"/>
<accession>A0A1G9BXK0</accession>